<feature type="domain" description="Phosphate acetyl/butaryl transferase" evidence="5">
    <location>
        <begin position="1"/>
        <end position="320"/>
    </location>
</feature>
<dbReference type="Proteomes" id="UP000253034">
    <property type="component" value="Unassembled WGS sequence"/>
</dbReference>
<evidence type="ECO:0000256" key="3">
    <source>
        <dbReference type="ARBA" id="ARBA00022679"/>
    </source>
</evidence>
<reference evidence="6 7" key="1">
    <citation type="submission" date="2018-07" db="EMBL/GenBank/DDBJ databases">
        <title>Genomic Encyclopedia of Type Strains, Phase IV (KMG-IV): sequencing the most valuable type-strain genomes for metagenomic binning, comparative biology and taxonomic classification.</title>
        <authorList>
            <person name="Goeker M."/>
        </authorList>
    </citation>
    <scope>NUCLEOTIDE SEQUENCE [LARGE SCALE GENOMIC DNA]</scope>
    <source>
        <strain evidence="6 7">DSM 27016</strain>
    </source>
</reference>
<evidence type="ECO:0000313" key="6">
    <source>
        <dbReference type="EMBL" id="RCX09933.1"/>
    </source>
</evidence>
<dbReference type="InterPro" id="IPR042113">
    <property type="entry name" value="P_AcTrfase_dom1"/>
</dbReference>
<dbReference type="SUPFAM" id="SSF53659">
    <property type="entry name" value="Isocitrate/Isopropylmalate dehydrogenase-like"/>
    <property type="match status" value="1"/>
</dbReference>
<keyword evidence="4" id="KW-0012">Acyltransferase</keyword>
<dbReference type="PIRSF" id="PIRSF000428">
    <property type="entry name" value="P_Ac_trans"/>
    <property type="match status" value="1"/>
</dbReference>
<accession>A0A369ALE2</accession>
<dbReference type="EMBL" id="QPJT01000032">
    <property type="protein sequence ID" value="RCX09933.1"/>
    <property type="molecule type" value="Genomic_DNA"/>
</dbReference>
<dbReference type="InterPro" id="IPR012147">
    <property type="entry name" value="P_Ac_Bu_trans"/>
</dbReference>
<dbReference type="PANTHER" id="PTHR43356:SF3">
    <property type="entry name" value="PHOSPHATE ACETYLTRANSFERASE"/>
    <property type="match status" value="1"/>
</dbReference>
<dbReference type="PANTHER" id="PTHR43356">
    <property type="entry name" value="PHOSPHATE ACETYLTRANSFERASE"/>
    <property type="match status" value="1"/>
</dbReference>
<dbReference type="Gene3D" id="3.40.50.10750">
    <property type="entry name" value="Isocitrate/Isopropylmalate dehydrogenase-like"/>
    <property type="match status" value="1"/>
</dbReference>
<dbReference type="InterPro" id="IPR002505">
    <property type="entry name" value="PTA_PTB"/>
</dbReference>
<organism evidence="6 7">
    <name type="scientific">Anaerobacterium chartisolvens</name>
    <dbReference type="NCBI Taxonomy" id="1297424"/>
    <lineage>
        <taxon>Bacteria</taxon>
        <taxon>Bacillati</taxon>
        <taxon>Bacillota</taxon>
        <taxon>Clostridia</taxon>
        <taxon>Eubacteriales</taxon>
        <taxon>Oscillospiraceae</taxon>
        <taxon>Anaerobacterium</taxon>
    </lineage>
</organism>
<evidence type="ECO:0000313" key="7">
    <source>
        <dbReference type="Proteomes" id="UP000253034"/>
    </source>
</evidence>
<keyword evidence="7" id="KW-1185">Reference proteome</keyword>
<comment type="caution">
    <text evidence="6">The sequence shown here is derived from an EMBL/GenBank/DDBJ whole genome shotgun (WGS) entry which is preliminary data.</text>
</comment>
<name>A0A369ALE2_9FIRM</name>
<evidence type="ECO:0000259" key="5">
    <source>
        <dbReference type="Pfam" id="PF01515"/>
    </source>
</evidence>
<comment type="similarity">
    <text evidence="2">Belongs to the phosphate acetyltransferase and butyryltransferase family.</text>
</comment>
<gene>
    <name evidence="6" type="ORF">DFR58_13227</name>
</gene>
<proteinExistence type="inferred from homology"/>
<dbReference type="GO" id="GO:0008959">
    <property type="term" value="F:phosphate acetyltransferase activity"/>
    <property type="evidence" value="ECO:0007669"/>
    <property type="project" value="UniProtKB-EC"/>
</dbReference>
<dbReference type="InterPro" id="IPR050500">
    <property type="entry name" value="Phos_Acetyltrans/Butyryltrans"/>
</dbReference>
<dbReference type="Gene3D" id="3.40.50.10950">
    <property type="match status" value="1"/>
</dbReference>
<evidence type="ECO:0000256" key="1">
    <source>
        <dbReference type="ARBA" id="ARBA00000705"/>
    </source>
</evidence>
<protein>
    <submittedName>
        <fullName evidence="6">Phosphate acetyltransferase</fullName>
    </submittedName>
</protein>
<sequence>MEQLVEKAKNSPKSIIFPETGNEKVIQAARKVKDIGIAFPILVGKKEAIEQFAADLGISTDGFNYVDNTDEKTIADTVQAYLAVSRELTEKTLNRKLKDPLNFAAAQVKVGKADCLAAGIDHTTGEVILASQMFIGMQKGIQIISSIGIVEAPDYQGSEGNLLAITDCAVCQNPNASELADIACASSDTMKSLLGWEPRAALICFSTDGSGQHEITEKVVEAVRLANERRPDLAIDGEFQLDAALNQKVAAKKVKRESRVAGRANIIVFPDLNAGNIGVKLIQTFGNALAHGPLLQGFAKPVTDFSRSAPVDEIVGNLIMLVVRAAK</sequence>
<evidence type="ECO:0000256" key="2">
    <source>
        <dbReference type="ARBA" id="ARBA00005656"/>
    </source>
</evidence>
<dbReference type="Pfam" id="PF01515">
    <property type="entry name" value="PTA_PTB"/>
    <property type="match status" value="1"/>
</dbReference>
<evidence type="ECO:0000256" key="4">
    <source>
        <dbReference type="ARBA" id="ARBA00023315"/>
    </source>
</evidence>
<comment type="catalytic activity">
    <reaction evidence="1">
        <text>acetyl-CoA + phosphate = acetyl phosphate + CoA</text>
        <dbReference type="Rhea" id="RHEA:19521"/>
        <dbReference type="ChEBI" id="CHEBI:22191"/>
        <dbReference type="ChEBI" id="CHEBI:43474"/>
        <dbReference type="ChEBI" id="CHEBI:57287"/>
        <dbReference type="ChEBI" id="CHEBI:57288"/>
        <dbReference type="EC" id="2.3.1.8"/>
    </reaction>
</comment>
<dbReference type="AlphaFoldDB" id="A0A369ALE2"/>
<keyword evidence="3 6" id="KW-0808">Transferase</keyword>
<dbReference type="InterPro" id="IPR042112">
    <property type="entry name" value="P_AcTrfase_dom2"/>
</dbReference>